<dbReference type="OrthoDB" id="1426896at2"/>
<dbReference type="Gene3D" id="3.40.630.30">
    <property type="match status" value="1"/>
</dbReference>
<dbReference type="InterPro" id="IPR016181">
    <property type="entry name" value="Acyl_CoA_acyltransferase"/>
</dbReference>
<dbReference type="Pfam" id="PF13480">
    <property type="entry name" value="Acetyltransf_6"/>
    <property type="match status" value="1"/>
</dbReference>
<dbReference type="InterPro" id="IPR038740">
    <property type="entry name" value="BioF2-like_GNAT_dom"/>
</dbReference>
<dbReference type="RefSeq" id="WP_072301913.1">
    <property type="nucleotide sequence ID" value="NZ_FPIY01000001.1"/>
</dbReference>
<dbReference type="Proteomes" id="UP000183257">
    <property type="component" value="Unassembled WGS sequence"/>
</dbReference>
<organism evidence="2 3">
    <name type="scientific">Cellulophaga fucicola</name>
    <dbReference type="NCBI Taxonomy" id="76595"/>
    <lineage>
        <taxon>Bacteria</taxon>
        <taxon>Pseudomonadati</taxon>
        <taxon>Bacteroidota</taxon>
        <taxon>Flavobacteriia</taxon>
        <taxon>Flavobacteriales</taxon>
        <taxon>Flavobacteriaceae</taxon>
        <taxon>Cellulophaga</taxon>
    </lineage>
</organism>
<name>A0A1K1LZI8_9FLAO</name>
<evidence type="ECO:0000313" key="2">
    <source>
        <dbReference type="EMBL" id="SFW16289.1"/>
    </source>
</evidence>
<feature type="domain" description="BioF2-like acetyltransferase" evidence="1">
    <location>
        <begin position="109"/>
        <end position="255"/>
    </location>
</feature>
<reference evidence="3" key="1">
    <citation type="submission" date="2016-11" db="EMBL/GenBank/DDBJ databases">
        <authorList>
            <person name="Varghese N."/>
            <person name="Submissions S."/>
        </authorList>
    </citation>
    <scope>NUCLEOTIDE SEQUENCE [LARGE SCALE GENOMIC DNA]</scope>
    <source>
        <strain evidence="3">DSM 24786</strain>
    </source>
</reference>
<dbReference type="STRING" id="76595.SAMN05660313_00218"/>
<keyword evidence="3" id="KW-1185">Reference proteome</keyword>
<proteinExistence type="predicted"/>
<sequence length="402" mass="48230">MLNNLEPHTRFSFFLDLFFKDKTFPWFYNKITNNYLKTVVYKTTDTPDKTYNIETCIVYDIPNYLDIKTTIQETNLKEISFPLYNGYAVYFGDHNTCDAFLNDQVGKSRTNKLRRHQNRLDLSIAPTYTMYYGAIEEIEYKRLFKELKRITALRFTQKEEHNFELPYLNYYEEIMFKMIFEKKASIYVIYDKDKPINITLNFIDGQTMLHFNSCFDVDYSMYNLGHLNTIKHLRWCYDNGIKLFDMGRGDFFHKRQWINKTYLYQEHIIYNSKSIIATLKAKKTIVFHKLRFRMVALLKKMKFHLAYGKYIKFKYRLSNKKDAQNNSTYIITNGVAIPKDKKIVKINYLDKEYSNLLFYVNDFLHKNFEKNSAISVYKDTKLASIYYIKGEKNTQKISIKSS</sequence>
<gene>
    <name evidence="2" type="ORF">SAMN05660313_00218</name>
</gene>
<accession>A0A1K1LZI8</accession>
<dbReference type="GO" id="GO:0016740">
    <property type="term" value="F:transferase activity"/>
    <property type="evidence" value="ECO:0007669"/>
    <property type="project" value="UniProtKB-KW"/>
</dbReference>
<dbReference type="SUPFAM" id="SSF55729">
    <property type="entry name" value="Acyl-CoA N-acyltransferases (Nat)"/>
    <property type="match status" value="1"/>
</dbReference>
<evidence type="ECO:0000259" key="1">
    <source>
        <dbReference type="Pfam" id="PF13480"/>
    </source>
</evidence>
<keyword evidence="2" id="KW-0808">Transferase</keyword>
<protein>
    <submittedName>
        <fullName evidence="2">Acetyltransferase (GNAT) domain-containing protein</fullName>
    </submittedName>
</protein>
<dbReference type="AlphaFoldDB" id="A0A1K1LZI8"/>
<dbReference type="EMBL" id="FPIY01000001">
    <property type="protein sequence ID" value="SFW16289.1"/>
    <property type="molecule type" value="Genomic_DNA"/>
</dbReference>
<evidence type="ECO:0000313" key="3">
    <source>
        <dbReference type="Proteomes" id="UP000183257"/>
    </source>
</evidence>